<dbReference type="VEuPathDB" id="TrichDB:TRFO_25277"/>
<comment type="caution">
    <text evidence="4">The sequence shown here is derived from an EMBL/GenBank/DDBJ whole genome shotgun (WGS) entry which is preliminary data.</text>
</comment>
<protein>
    <recommendedName>
        <fullName evidence="6">Right handed beta helix domain-containing protein</fullName>
    </recommendedName>
</protein>
<keyword evidence="2" id="KW-0472">Membrane</keyword>
<gene>
    <name evidence="4" type="ORF">TRFO_25277</name>
</gene>
<dbReference type="AlphaFoldDB" id="A0A1J4K584"/>
<evidence type="ECO:0000256" key="3">
    <source>
        <dbReference type="SAM" id="SignalP"/>
    </source>
</evidence>
<evidence type="ECO:0000313" key="5">
    <source>
        <dbReference type="Proteomes" id="UP000179807"/>
    </source>
</evidence>
<evidence type="ECO:0000256" key="2">
    <source>
        <dbReference type="SAM" id="Phobius"/>
    </source>
</evidence>
<organism evidence="4 5">
    <name type="scientific">Tritrichomonas foetus</name>
    <dbReference type="NCBI Taxonomy" id="1144522"/>
    <lineage>
        <taxon>Eukaryota</taxon>
        <taxon>Metamonada</taxon>
        <taxon>Parabasalia</taxon>
        <taxon>Tritrichomonadida</taxon>
        <taxon>Tritrichomonadidae</taxon>
        <taxon>Tritrichomonas</taxon>
    </lineage>
</organism>
<dbReference type="Proteomes" id="UP000179807">
    <property type="component" value="Unassembled WGS sequence"/>
</dbReference>
<feature type="transmembrane region" description="Helical" evidence="2">
    <location>
        <begin position="468"/>
        <end position="492"/>
    </location>
</feature>
<feature type="chain" id="PRO_5012181885" description="Right handed beta helix domain-containing protein" evidence="3">
    <location>
        <begin position="16"/>
        <end position="518"/>
    </location>
</feature>
<reference evidence="4" key="1">
    <citation type="submission" date="2016-10" db="EMBL/GenBank/DDBJ databases">
        <authorList>
            <person name="Benchimol M."/>
            <person name="Almeida L.G."/>
            <person name="Vasconcelos A.T."/>
            <person name="Perreira-Neves A."/>
            <person name="Rosa I.A."/>
            <person name="Tasca T."/>
            <person name="Bogo M.R."/>
            <person name="de Souza W."/>
        </authorList>
    </citation>
    <scope>NUCLEOTIDE SEQUENCE [LARGE SCALE GENOMIC DNA]</scope>
    <source>
        <strain evidence="4">K</strain>
    </source>
</reference>
<feature type="region of interest" description="Disordered" evidence="1">
    <location>
        <begin position="410"/>
        <end position="439"/>
    </location>
</feature>
<feature type="signal peptide" evidence="3">
    <location>
        <begin position="1"/>
        <end position="15"/>
    </location>
</feature>
<evidence type="ECO:0000256" key="1">
    <source>
        <dbReference type="SAM" id="MobiDB-lite"/>
    </source>
</evidence>
<sequence length="518" mass="57183">MTLFNTTVLLGLVLSQSTSKSPLLTVSDRSFTPSFSLSSFHLNQFLATAVFIRSQTNLRVEKSIFSSFLQTPFISARPPVENVNYTFRLRLPVQLTEFNEVTFQTCSTNHAFEQEDSYNQDYMVSGGAIFYNSSGLTFTVQQCNFLYCHSGRNGGALYVAESDTVLIKYTYFQNCDTGFTMRPDLMTSSYGGAVYCIKSRTLNISGCNFTSCLINYDNNIPKYGGAVFAETGTFDCLFSSFFYCRLATSNAGNQHKGGAIYVNCTGLNSNCRLLYSNFTECRSSQYGSAVAFENNIVYFETNYTSFVNCFDSVMIYLNPSGPSVTRINQTMIKGDINTHFFNGTDRTQYYSVLPAVAGLIYTPSNYLLQNKTYPPMTLNNFNQRVGELIYPYKIPLDDSQMYQTFTITPSASQSHSPTASQSPTASLSPTPTVSMSPSLSPVPSASPVIPEATPPLSSTPVSSRLSSVAIAFIVIAVIIVVVAVIVVSVICLRNGNCMRQSPLDQIAQPDRIKKTVYF</sequence>
<keyword evidence="3" id="KW-0732">Signal</keyword>
<evidence type="ECO:0000313" key="4">
    <source>
        <dbReference type="EMBL" id="OHT06609.1"/>
    </source>
</evidence>
<accession>A0A1J4K584</accession>
<keyword evidence="2" id="KW-0812">Transmembrane</keyword>
<feature type="compositionally biased region" description="Polar residues" evidence="1">
    <location>
        <begin position="410"/>
        <end position="425"/>
    </location>
</feature>
<name>A0A1J4K584_9EUKA</name>
<dbReference type="GeneID" id="94838956"/>
<feature type="compositionally biased region" description="Low complexity" evidence="1">
    <location>
        <begin position="426"/>
        <end position="439"/>
    </location>
</feature>
<dbReference type="RefSeq" id="XP_068359745.1">
    <property type="nucleotide sequence ID" value="XM_068504252.1"/>
</dbReference>
<evidence type="ECO:0008006" key="6">
    <source>
        <dbReference type="Google" id="ProtNLM"/>
    </source>
</evidence>
<keyword evidence="5" id="KW-1185">Reference proteome</keyword>
<proteinExistence type="predicted"/>
<dbReference type="EMBL" id="MLAK01000720">
    <property type="protein sequence ID" value="OHT06609.1"/>
    <property type="molecule type" value="Genomic_DNA"/>
</dbReference>
<keyword evidence="2" id="KW-1133">Transmembrane helix</keyword>